<comment type="caution">
    <text evidence="10">The sequence shown here is derived from an EMBL/GenBank/DDBJ whole genome shotgun (WGS) entry which is preliminary data.</text>
</comment>
<dbReference type="GO" id="GO:0140825">
    <property type="term" value="F:lactoperoxidase activity"/>
    <property type="evidence" value="ECO:0007669"/>
    <property type="project" value="UniProtKB-EC"/>
</dbReference>
<dbReference type="PROSITE" id="PS50873">
    <property type="entry name" value="PEROXIDASE_4"/>
    <property type="match status" value="1"/>
</dbReference>
<gene>
    <name evidence="10" type="ORF">AXG93_3036s1140</name>
</gene>
<evidence type="ECO:0000256" key="6">
    <source>
        <dbReference type="PIRSR" id="PIRSR600823-3"/>
    </source>
</evidence>
<evidence type="ECO:0000256" key="5">
    <source>
        <dbReference type="ARBA" id="ARBA00023004"/>
    </source>
</evidence>
<dbReference type="InterPro" id="IPR010255">
    <property type="entry name" value="Haem_peroxidase_sf"/>
</dbReference>
<dbReference type="Pfam" id="PF00141">
    <property type="entry name" value="peroxidase"/>
    <property type="match status" value="1"/>
</dbReference>
<name>A0A176W7F4_MARPO</name>
<keyword evidence="6" id="KW-0106">Calcium</keyword>
<comment type="cofactor">
    <cofactor evidence="6">
        <name>Ca(2+)</name>
        <dbReference type="ChEBI" id="CHEBI:29108"/>
    </cofactor>
    <text evidence="6">Binds 2 calcium ions per subunit.</text>
</comment>
<evidence type="ECO:0000256" key="1">
    <source>
        <dbReference type="ARBA" id="ARBA00000189"/>
    </source>
</evidence>
<dbReference type="Gene3D" id="1.10.420.10">
    <property type="entry name" value="Peroxidase, domain 2"/>
    <property type="match status" value="2"/>
</dbReference>
<reference evidence="10" key="1">
    <citation type="submission" date="2016-03" db="EMBL/GenBank/DDBJ databases">
        <title>Mechanisms controlling the formation of the plant cell surface in tip-growing cells are functionally conserved among land plants.</title>
        <authorList>
            <person name="Honkanen S."/>
            <person name="Jones V.A."/>
            <person name="Morieri G."/>
            <person name="Champion C."/>
            <person name="Hetherington A.J."/>
            <person name="Kelly S."/>
            <person name="Saint-Marcoux D."/>
            <person name="Proust H."/>
            <person name="Prescott H."/>
            <person name="Dolan L."/>
        </authorList>
    </citation>
    <scope>NUCLEOTIDE SEQUENCE [LARGE SCALE GENOMIC DNA]</scope>
    <source>
        <tissue evidence="10">Whole gametophyte</tissue>
    </source>
</reference>
<comment type="catalytic activity">
    <reaction evidence="1">
        <text>2 a phenolic donor + H2O2 = 2 a phenolic radical donor + 2 H2O</text>
        <dbReference type="Rhea" id="RHEA:56136"/>
        <dbReference type="ChEBI" id="CHEBI:15377"/>
        <dbReference type="ChEBI" id="CHEBI:16240"/>
        <dbReference type="ChEBI" id="CHEBI:139520"/>
        <dbReference type="ChEBI" id="CHEBI:139521"/>
        <dbReference type="EC" id="1.11.1.7"/>
    </reaction>
</comment>
<dbReference type="InterPro" id="IPR000823">
    <property type="entry name" value="Peroxidase_pln"/>
</dbReference>
<sequence>MHLERNHLRSSGLPEAPLRMRLYDCFLRIGCPSWSVVSGRRDGLVSSAQINPSIFPPSLPYYPFFENRFTRKGASEREMVVLSGSMYRFISVAFTISTLYESVNRFYKLITPQLYGSSWTRLTEPRAGAHKIGITHCGLIQAQVYNSTGPEIVDPILEPTMAAQLNKQCPFGAVMNEVLIDPTSGSNNFDCRLFSRAQNNQAVFISDAASTTNVSGRAIVLEEAPRSNAPFLDDFAAAMEKMSKIQGLSKPANLSVGIVGFSIRDRLSAAT</sequence>
<comment type="cofactor">
    <cofactor evidence="6">
        <name>heme b</name>
        <dbReference type="ChEBI" id="CHEBI:60344"/>
    </cofactor>
    <text evidence="6">Binds 1 heme b (iron(II)-protoporphyrin IX) group per subunit.</text>
</comment>
<dbReference type="GO" id="GO:0020037">
    <property type="term" value="F:heme binding"/>
    <property type="evidence" value="ECO:0007669"/>
    <property type="project" value="InterPro"/>
</dbReference>
<feature type="binding site" description="axial binding residue" evidence="6">
    <location>
        <position position="130"/>
    </location>
    <ligand>
        <name>heme b</name>
        <dbReference type="ChEBI" id="CHEBI:60344"/>
    </ligand>
    <ligandPart>
        <name>Fe</name>
        <dbReference type="ChEBI" id="CHEBI:18248"/>
    </ligandPart>
</feature>
<keyword evidence="3" id="KW-0349">Heme</keyword>
<keyword evidence="7" id="KW-1015">Disulfide bond</keyword>
<dbReference type="PANTHER" id="PTHR31235">
    <property type="entry name" value="PEROXIDASE 25-RELATED"/>
    <property type="match status" value="1"/>
</dbReference>
<keyword evidence="2" id="KW-0560">Oxidoreductase</keyword>
<dbReference type="EMBL" id="LVLJ01001564">
    <property type="protein sequence ID" value="OAE28987.1"/>
    <property type="molecule type" value="Genomic_DNA"/>
</dbReference>
<keyword evidence="5 6" id="KW-0408">Iron</keyword>
<dbReference type="AlphaFoldDB" id="A0A176W7F4"/>
<evidence type="ECO:0000256" key="4">
    <source>
        <dbReference type="ARBA" id="ARBA00022723"/>
    </source>
</evidence>
<dbReference type="GO" id="GO:0046872">
    <property type="term" value="F:metal ion binding"/>
    <property type="evidence" value="ECO:0007669"/>
    <property type="project" value="UniProtKB-KW"/>
</dbReference>
<keyword evidence="2" id="KW-0575">Peroxidase</keyword>
<evidence type="ECO:0000259" key="9">
    <source>
        <dbReference type="PROSITE" id="PS50873"/>
    </source>
</evidence>
<keyword evidence="11" id="KW-1185">Reference proteome</keyword>
<evidence type="ECO:0000313" key="11">
    <source>
        <dbReference type="Proteomes" id="UP000077202"/>
    </source>
</evidence>
<dbReference type="Gene3D" id="1.10.520.10">
    <property type="match status" value="1"/>
</dbReference>
<dbReference type="InterPro" id="IPR002016">
    <property type="entry name" value="Haem_peroxidase"/>
</dbReference>
<dbReference type="Proteomes" id="UP000077202">
    <property type="component" value="Unassembled WGS sequence"/>
</dbReference>
<evidence type="ECO:0000256" key="8">
    <source>
        <dbReference type="RuleBase" id="RU004241"/>
    </source>
</evidence>
<evidence type="ECO:0000313" key="10">
    <source>
        <dbReference type="EMBL" id="OAE28987.1"/>
    </source>
</evidence>
<dbReference type="SUPFAM" id="SSF48113">
    <property type="entry name" value="Heme-dependent peroxidases"/>
    <property type="match status" value="2"/>
</dbReference>
<keyword evidence="4 6" id="KW-0479">Metal-binding</keyword>
<evidence type="ECO:0000256" key="2">
    <source>
        <dbReference type="ARBA" id="ARBA00022559"/>
    </source>
</evidence>
<dbReference type="GO" id="GO:0006979">
    <property type="term" value="P:response to oxidative stress"/>
    <property type="evidence" value="ECO:0007669"/>
    <property type="project" value="InterPro"/>
</dbReference>
<accession>A0A176W7F4</accession>
<comment type="similarity">
    <text evidence="8">Belongs to the peroxidase family.</text>
</comment>
<feature type="binding site" evidence="6">
    <location>
        <position position="190"/>
    </location>
    <ligand>
        <name>Ca(2+)</name>
        <dbReference type="ChEBI" id="CHEBI:29108"/>
        <label>2</label>
    </ligand>
</feature>
<protein>
    <recommendedName>
        <fullName evidence="9">Plant heme peroxidase family profile domain-containing protein</fullName>
    </recommendedName>
</protein>
<evidence type="ECO:0000256" key="7">
    <source>
        <dbReference type="PIRSR" id="PIRSR600823-5"/>
    </source>
</evidence>
<evidence type="ECO:0000256" key="3">
    <source>
        <dbReference type="ARBA" id="ARBA00022617"/>
    </source>
</evidence>
<feature type="domain" description="Plant heme peroxidase family profile" evidence="9">
    <location>
        <begin position="18"/>
        <end position="271"/>
    </location>
</feature>
<feature type="disulfide bond" evidence="7">
    <location>
        <begin position="137"/>
        <end position="169"/>
    </location>
</feature>
<proteinExistence type="inferred from homology"/>
<feature type="binding site" evidence="6">
    <location>
        <position position="181"/>
    </location>
    <ligand>
        <name>Ca(2+)</name>
        <dbReference type="ChEBI" id="CHEBI:29108"/>
        <label>2</label>
    </ligand>
</feature>
<organism evidence="10 11">
    <name type="scientific">Marchantia polymorpha subsp. ruderalis</name>
    <dbReference type="NCBI Taxonomy" id="1480154"/>
    <lineage>
        <taxon>Eukaryota</taxon>
        <taxon>Viridiplantae</taxon>
        <taxon>Streptophyta</taxon>
        <taxon>Embryophyta</taxon>
        <taxon>Marchantiophyta</taxon>
        <taxon>Marchantiopsida</taxon>
        <taxon>Marchantiidae</taxon>
        <taxon>Marchantiales</taxon>
        <taxon>Marchantiaceae</taxon>
        <taxon>Marchantia</taxon>
    </lineage>
</organism>